<reference evidence="2 3" key="1">
    <citation type="journal article" date="2021" name="Sci. Rep.">
        <title>The distribution of antibiotic resistance genes in chicken gut microbiota commensals.</title>
        <authorList>
            <person name="Juricova H."/>
            <person name="Matiasovicova J."/>
            <person name="Kubasova T."/>
            <person name="Cejkova D."/>
            <person name="Rychlik I."/>
        </authorList>
    </citation>
    <scope>NUCLEOTIDE SEQUENCE [LARGE SCALE GENOMIC DNA]</scope>
    <source>
        <strain evidence="2 3">An411</strain>
    </source>
</reference>
<evidence type="ECO:0000313" key="3">
    <source>
        <dbReference type="Proteomes" id="UP000719500"/>
    </source>
</evidence>
<proteinExistence type="predicted"/>
<dbReference type="EMBL" id="JACSNX010000003">
    <property type="protein sequence ID" value="MBM6850609.1"/>
    <property type="molecule type" value="Genomic_DNA"/>
</dbReference>
<dbReference type="SUPFAM" id="SSF56281">
    <property type="entry name" value="Metallo-hydrolase/oxidoreductase"/>
    <property type="match status" value="1"/>
</dbReference>
<dbReference type="InterPro" id="IPR001279">
    <property type="entry name" value="Metallo-B-lactamas"/>
</dbReference>
<gene>
    <name evidence="2" type="ORF">H9X91_04040</name>
</gene>
<keyword evidence="3" id="KW-1185">Reference proteome</keyword>
<organism evidence="2 3">
    <name type="scientific">Oscillibacter valericigenes</name>
    <dbReference type="NCBI Taxonomy" id="351091"/>
    <lineage>
        <taxon>Bacteria</taxon>
        <taxon>Bacillati</taxon>
        <taxon>Bacillota</taxon>
        <taxon>Clostridia</taxon>
        <taxon>Eubacteriales</taxon>
        <taxon>Oscillospiraceae</taxon>
        <taxon>Oscillibacter</taxon>
    </lineage>
</organism>
<dbReference type="Gene3D" id="3.60.15.10">
    <property type="entry name" value="Ribonuclease Z/Hydroxyacylglutathione hydrolase-like"/>
    <property type="match status" value="1"/>
</dbReference>
<sequence length="266" mass="27600">MTIVHTLASGSSGNALLLSCGESRILLDAGISCRRITAALRELGLEPGSLSAILITHTHADHISGLQTLLKRCDAPVLATERAGRELAWRLPAVEARLETLDFGGSRSIGECAVTAVPTSHDAPGSCGFRLDTEDGSVGVLTDTGYVTDEAADALLGVDLAVLEANHDVETLCSGPYPYYLKQRILGPQGHLSNADAACFAAALAESGASEIVLAHLSRENNTPAMAQTAVEQALSAAGAAPLLSVAPRDCLGPAHVVCRRSVCKR</sequence>
<evidence type="ECO:0000259" key="1">
    <source>
        <dbReference type="SMART" id="SM00849"/>
    </source>
</evidence>
<protein>
    <submittedName>
        <fullName evidence="2">MBL fold metallo-hydrolase</fullName>
    </submittedName>
</protein>
<feature type="domain" description="Metallo-beta-lactamase" evidence="1">
    <location>
        <begin position="12"/>
        <end position="191"/>
    </location>
</feature>
<evidence type="ECO:0000313" key="2">
    <source>
        <dbReference type="EMBL" id="MBM6850609.1"/>
    </source>
</evidence>
<name>A0ABS2FSQ8_9FIRM</name>
<comment type="caution">
    <text evidence="2">The sequence shown here is derived from an EMBL/GenBank/DDBJ whole genome shotgun (WGS) entry which is preliminary data.</text>
</comment>
<accession>A0ABS2FSQ8</accession>
<dbReference type="PANTHER" id="PTHR47619">
    <property type="entry name" value="METALLO-HYDROLASE YYCJ-RELATED"/>
    <property type="match status" value="1"/>
</dbReference>
<dbReference type="InterPro" id="IPR036866">
    <property type="entry name" value="RibonucZ/Hydroxyglut_hydro"/>
</dbReference>
<dbReference type="Proteomes" id="UP000719500">
    <property type="component" value="Unassembled WGS sequence"/>
</dbReference>
<dbReference type="InterPro" id="IPR052533">
    <property type="entry name" value="WalJ/YycJ-like"/>
</dbReference>
<dbReference type="Pfam" id="PF12706">
    <property type="entry name" value="Lactamase_B_2"/>
    <property type="match status" value="1"/>
</dbReference>
<dbReference type="SMART" id="SM00849">
    <property type="entry name" value="Lactamase_B"/>
    <property type="match status" value="1"/>
</dbReference>
<dbReference type="RefSeq" id="WP_204802779.1">
    <property type="nucleotide sequence ID" value="NZ_JACSNX010000003.1"/>
</dbReference>
<dbReference type="PANTHER" id="PTHR47619:SF1">
    <property type="entry name" value="EXODEOXYRIBONUCLEASE WALJ"/>
    <property type="match status" value="1"/>
</dbReference>